<sequence length="156" mass="18007">MAAKGVIKKVVDWEGSHSFFYIRLHRRVSEGSLVRIIRHAAGEQLSHMSAIELLKKWFLASEKVGVGNATWEDYDAFFSWKDDPQNYEKYLEEIRVQKVIKQLMDLGVSASDLKVLPECLAAVLSKMDSSNRAHMVEEIRKVLDLIKLRLDYCCYI</sequence>
<dbReference type="InterPro" id="IPR029045">
    <property type="entry name" value="ClpP/crotonase-like_dom_sf"/>
</dbReference>
<accession>A0A4S8IM75</accession>
<dbReference type="GO" id="GO:0003989">
    <property type="term" value="F:acetyl-CoA carboxylase activity"/>
    <property type="evidence" value="ECO:0007669"/>
    <property type="project" value="InterPro"/>
</dbReference>
<dbReference type="AlphaFoldDB" id="A0A4S8IM75"/>
<dbReference type="PANTHER" id="PTHR45728:SF3">
    <property type="entry name" value="ACETYL-COA CARBOXYLASE"/>
    <property type="match status" value="1"/>
</dbReference>
<dbReference type="InterPro" id="IPR049076">
    <property type="entry name" value="ACCA"/>
</dbReference>
<dbReference type="PANTHER" id="PTHR45728">
    <property type="entry name" value="ACETYL-COA CARBOXYLASE, ISOFORM A"/>
    <property type="match status" value="1"/>
</dbReference>
<dbReference type="EMBL" id="PYDT01000009">
    <property type="protein sequence ID" value="THU49590.1"/>
    <property type="molecule type" value="Genomic_DNA"/>
</dbReference>
<evidence type="ECO:0000313" key="2">
    <source>
        <dbReference type="Proteomes" id="UP000317650"/>
    </source>
</evidence>
<dbReference type="STRING" id="52838.A0A4S8IM75"/>
<dbReference type="GO" id="GO:0006633">
    <property type="term" value="P:fatty acid biosynthetic process"/>
    <property type="evidence" value="ECO:0007669"/>
    <property type="project" value="TreeGrafter"/>
</dbReference>
<protein>
    <submittedName>
        <fullName evidence="1">Uncharacterized protein</fullName>
    </submittedName>
</protein>
<dbReference type="SUPFAM" id="SSF52096">
    <property type="entry name" value="ClpP/crotonase"/>
    <property type="match status" value="1"/>
</dbReference>
<dbReference type="Proteomes" id="UP000317650">
    <property type="component" value="Chromosome 6"/>
</dbReference>
<reference evidence="1 2" key="1">
    <citation type="journal article" date="2019" name="Nat. Plants">
        <title>Genome sequencing of Musa balbisiana reveals subgenome evolution and function divergence in polyploid bananas.</title>
        <authorList>
            <person name="Yao X."/>
        </authorList>
    </citation>
    <scope>NUCLEOTIDE SEQUENCE [LARGE SCALE GENOMIC DNA]</scope>
    <source>
        <strain evidence="2">cv. DH-PKW</strain>
        <tissue evidence="1">Leaves</tissue>
    </source>
</reference>
<name>A0A4S8IM75_MUSBA</name>
<dbReference type="Gene3D" id="3.90.226.10">
    <property type="entry name" value="2-enoyl-CoA Hydratase, Chain A, domain 1"/>
    <property type="match status" value="1"/>
</dbReference>
<gene>
    <name evidence="1" type="ORF">C4D60_Mb06t11140</name>
</gene>
<organism evidence="1 2">
    <name type="scientific">Musa balbisiana</name>
    <name type="common">Banana</name>
    <dbReference type="NCBI Taxonomy" id="52838"/>
    <lineage>
        <taxon>Eukaryota</taxon>
        <taxon>Viridiplantae</taxon>
        <taxon>Streptophyta</taxon>
        <taxon>Embryophyta</taxon>
        <taxon>Tracheophyta</taxon>
        <taxon>Spermatophyta</taxon>
        <taxon>Magnoliopsida</taxon>
        <taxon>Liliopsida</taxon>
        <taxon>Zingiberales</taxon>
        <taxon>Musaceae</taxon>
        <taxon>Musa</taxon>
    </lineage>
</organism>
<proteinExistence type="predicted"/>
<keyword evidence="2" id="KW-1185">Reference proteome</keyword>
<evidence type="ECO:0000313" key="1">
    <source>
        <dbReference type="EMBL" id="THU49590.1"/>
    </source>
</evidence>
<comment type="caution">
    <text evidence="1">The sequence shown here is derived from an EMBL/GenBank/DDBJ whole genome shotgun (WGS) entry which is preliminary data.</text>
</comment>